<dbReference type="CDD" id="cd18791">
    <property type="entry name" value="SF2_C_RHA"/>
    <property type="match status" value="1"/>
</dbReference>
<dbReference type="Pfam" id="PF11898">
    <property type="entry name" value="DUF3418"/>
    <property type="match status" value="1"/>
</dbReference>
<dbReference type="PROSITE" id="PS51192">
    <property type="entry name" value="HELICASE_ATP_BIND_1"/>
    <property type="match status" value="1"/>
</dbReference>
<reference evidence="7" key="1">
    <citation type="journal article" date="2021" name="PeerJ">
        <title>Extensive microbial diversity within the chicken gut microbiome revealed by metagenomics and culture.</title>
        <authorList>
            <person name="Gilroy R."/>
            <person name="Ravi A."/>
            <person name="Getino M."/>
            <person name="Pursley I."/>
            <person name="Horton D.L."/>
            <person name="Alikhan N.F."/>
            <person name="Baker D."/>
            <person name="Gharbi K."/>
            <person name="Hall N."/>
            <person name="Watson M."/>
            <person name="Adriaenssens E.M."/>
            <person name="Foster-Nyarko E."/>
            <person name="Jarju S."/>
            <person name="Secka A."/>
            <person name="Antonio M."/>
            <person name="Oren A."/>
            <person name="Chaudhuri R.R."/>
            <person name="La Ragione R."/>
            <person name="Hildebrand F."/>
            <person name="Pallen M.J."/>
        </authorList>
    </citation>
    <scope>NUCLEOTIDE SEQUENCE</scope>
    <source>
        <strain evidence="7">9264</strain>
    </source>
</reference>
<evidence type="ECO:0000256" key="3">
    <source>
        <dbReference type="ARBA" id="ARBA00022806"/>
    </source>
</evidence>
<dbReference type="GO" id="GO:0016787">
    <property type="term" value="F:hydrolase activity"/>
    <property type="evidence" value="ECO:0007669"/>
    <property type="project" value="UniProtKB-KW"/>
</dbReference>
<dbReference type="InterPro" id="IPR011709">
    <property type="entry name" value="DEAD-box_helicase_OB_fold"/>
</dbReference>
<dbReference type="PANTHER" id="PTHR18934:SF99">
    <property type="entry name" value="ATP-DEPENDENT RNA HELICASE DHX37-RELATED"/>
    <property type="match status" value="1"/>
</dbReference>
<dbReference type="Pfam" id="PF00271">
    <property type="entry name" value="Helicase_C"/>
    <property type="match status" value="1"/>
</dbReference>
<reference evidence="7" key="2">
    <citation type="submission" date="2021-04" db="EMBL/GenBank/DDBJ databases">
        <authorList>
            <person name="Gilroy R."/>
        </authorList>
    </citation>
    <scope>NUCLEOTIDE SEQUENCE</scope>
    <source>
        <strain evidence="7">9264</strain>
    </source>
</reference>
<dbReference type="Gene3D" id="1.20.120.1080">
    <property type="match status" value="1"/>
</dbReference>
<dbReference type="Pfam" id="PF04408">
    <property type="entry name" value="WHD_HA2"/>
    <property type="match status" value="1"/>
</dbReference>
<dbReference type="Pfam" id="PF07717">
    <property type="entry name" value="OB_NTP_bind"/>
    <property type="match status" value="1"/>
</dbReference>
<sequence>MTVPSSNTVFMSDSVTNDAKLPTLPTIHYPEELPVSEKRVEIQRALQQHQVIIVSGETGSGKTTQLPKICLELGRGQKKRIGHTQPRRLAATSVAQRIADELNTPLGEWVGYQIRFNERSSERTAIKLMTDGILLAETQRDPLLRQYDTLIIDEAHERSLNIDFLLGFIKQLLPKRKDLKLIITSATIDAAQFAQHFAHNGQPAPVIEVSGRLYPVDVLYRPILLDQPLVTDRPARSANNDERDLNEAIVDAVHECERLGQGDILVFLPGEREIRDAAQALSKANLMGTEILPLYARLSQAEQSRIFHPQGNARRVVLATNVAETSLTVPGIRYVIDSGLARIKRYSLRNKVEQLRIEPISQASANQRAGRCGRVGPGVCIRLYSEEDFQQRAPFSTPEILRSSLAGVILRMKALRLQEVERFPFVEAPSGRAIADGYQLLQELGAMDDSQQLTKIGRDLARLPVDPRIARMILAAQQQNCLYEMLIIASALSVQDPRERPLERRDEAERAHQLFIDPQSEFLSYVKMWEWYGEQVKSRLSQRKLTRVLRERFLSPMRFREWREVHKQLATLVREANWRLNQSPATFEQVHCALLTGLIANVGHKSEETGMYQGTRDLRFVLHPGSSLGKKAGRWVLAGELVQTSRLFARCVSRIEPQWIERVAEHLLKKQWSDPRWDKRSGRVIANERATLYGLPIYHGRRVHYGRINPHEAREIFIRDALVTGEIQSNLPFLRHNQQQVRAIEKLEHQARRPDILIDDSLIVAFYEAKLPAHIHQTATLEKWYKTLSKDDAEALRLSRDALMQHDAAGITTEVFPRRLEWEGVELALDYHFEPGSVRDGVTLTVPLYHLNKIAPERCEWLVPGMLKEKVQWLLKSLPQRLRRHCVPIPDYAEGFHKRWFERATHPEGSLLHALIDDVWQERRQRLQESDFKPENLPAHLFMNFKVIDEQGRMLGGGRNLDKLKAEYGQDAQASFQRLAASDQQVAKTLEHERITSWSFGELPELLEIKRGSRSVIGYPALVAKDDHCEIDVFDDPELAARQHRLGLRCLCKLALREQLRYQQKNIPDLTTMAMLYMSLGTQEELREQILDAAVDEVCLTEPLPTDAEHFAQRIEHARARLGLIVREVARLSKEILTEWAAVQRKVVAFKAHPATYADMQAHLARLMPKQFIARNALGRLQHFPRYLKAAQVRLDKLRTDPARDSRWLAELQPYEQRYLRALLESKGRPSKALQDFGWMLEELRVSLFAQELRTPMPISTKRLEKAWSALQR</sequence>
<feature type="domain" description="Helicase C-terminal" evidence="6">
    <location>
        <begin position="244"/>
        <end position="416"/>
    </location>
</feature>
<dbReference type="InterPro" id="IPR007502">
    <property type="entry name" value="Helicase-assoc_dom"/>
</dbReference>
<dbReference type="SUPFAM" id="SSF52540">
    <property type="entry name" value="P-loop containing nucleoside triphosphate hydrolases"/>
    <property type="match status" value="1"/>
</dbReference>
<dbReference type="SMART" id="SM00490">
    <property type="entry name" value="HELICc"/>
    <property type="match status" value="1"/>
</dbReference>
<accession>A0A9D2RFN0</accession>
<dbReference type="SMART" id="SM00487">
    <property type="entry name" value="DEXDc"/>
    <property type="match status" value="1"/>
</dbReference>
<evidence type="ECO:0000259" key="6">
    <source>
        <dbReference type="PROSITE" id="PS51194"/>
    </source>
</evidence>
<comment type="caution">
    <text evidence="7">The sequence shown here is derived from an EMBL/GenBank/DDBJ whole genome shotgun (WGS) entry which is preliminary data.</text>
</comment>
<dbReference type="Pfam" id="PF21010">
    <property type="entry name" value="HA2_C"/>
    <property type="match status" value="1"/>
</dbReference>
<keyword evidence="2 7" id="KW-0378">Hydrolase</keyword>
<dbReference type="EMBL" id="DWUQ01000097">
    <property type="protein sequence ID" value="HJD44334.1"/>
    <property type="molecule type" value="Genomic_DNA"/>
</dbReference>
<dbReference type="GO" id="GO:0003723">
    <property type="term" value="F:RNA binding"/>
    <property type="evidence" value="ECO:0007669"/>
    <property type="project" value="TreeGrafter"/>
</dbReference>
<dbReference type="InterPro" id="IPR001650">
    <property type="entry name" value="Helicase_C-like"/>
</dbReference>
<dbReference type="NCBIfam" id="TIGR01967">
    <property type="entry name" value="DEAH_box_HrpA"/>
    <property type="match status" value="1"/>
</dbReference>
<dbReference type="Pfam" id="PF00270">
    <property type="entry name" value="DEAD"/>
    <property type="match status" value="1"/>
</dbReference>
<organism evidence="7 8">
    <name type="scientific">Candidatus Paenalcaligenes intestinipullorum</name>
    <dbReference type="NCBI Taxonomy" id="2838718"/>
    <lineage>
        <taxon>Bacteria</taxon>
        <taxon>Pseudomonadati</taxon>
        <taxon>Pseudomonadota</taxon>
        <taxon>Betaproteobacteria</taxon>
        <taxon>Burkholderiales</taxon>
        <taxon>Alcaligenaceae</taxon>
        <taxon>Paenalcaligenes</taxon>
    </lineage>
</organism>
<evidence type="ECO:0000256" key="2">
    <source>
        <dbReference type="ARBA" id="ARBA00022801"/>
    </source>
</evidence>
<dbReference type="Proteomes" id="UP000823889">
    <property type="component" value="Unassembled WGS sequence"/>
</dbReference>
<dbReference type="InterPro" id="IPR010222">
    <property type="entry name" value="RNA_helicase_HrpA"/>
</dbReference>
<evidence type="ECO:0000259" key="5">
    <source>
        <dbReference type="PROSITE" id="PS51192"/>
    </source>
</evidence>
<dbReference type="PANTHER" id="PTHR18934">
    <property type="entry name" value="ATP-DEPENDENT RNA HELICASE"/>
    <property type="match status" value="1"/>
</dbReference>
<keyword evidence="3 7" id="KW-0347">Helicase</keyword>
<dbReference type="SMART" id="SM00847">
    <property type="entry name" value="HA2"/>
    <property type="match status" value="1"/>
</dbReference>
<dbReference type="InterPro" id="IPR011545">
    <property type="entry name" value="DEAD/DEAH_box_helicase_dom"/>
</dbReference>
<dbReference type="PROSITE" id="PS51194">
    <property type="entry name" value="HELICASE_CTER"/>
    <property type="match status" value="1"/>
</dbReference>
<evidence type="ECO:0000256" key="1">
    <source>
        <dbReference type="ARBA" id="ARBA00022741"/>
    </source>
</evidence>
<keyword evidence="1" id="KW-0547">Nucleotide-binding</keyword>
<dbReference type="InterPro" id="IPR014001">
    <property type="entry name" value="Helicase_ATP-bd"/>
</dbReference>
<proteinExistence type="predicted"/>
<dbReference type="FunFam" id="1.20.120.1080:FF:000005">
    <property type="entry name" value="ATP-dependent helicase HrpA"/>
    <property type="match status" value="1"/>
</dbReference>
<dbReference type="InterPro" id="IPR048333">
    <property type="entry name" value="HA2_WH"/>
</dbReference>
<feature type="domain" description="Helicase ATP-binding" evidence="5">
    <location>
        <begin position="43"/>
        <end position="206"/>
    </location>
</feature>
<gene>
    <name evidence="7" type="primary">hrpA</name>
    <name evidence="7" type="ORF">H9906_04805</name>
</gene>
<dbReference type="GO" id="GO:0003724">
    <property type="term" value="F:RNA helicase activity"/>
    <property type="evidence" value="ECO:0007669"/>
    <property type="project" value="UniProtKB-EC"/>
</dbReference>
<dbReference type="Gene3D" id="3.40.50.300">
    <property type="entry name" value="P-loop containing nucleotide triphosphate hydrolases"/>
    <property type="match status" value="2"/>
</dbReference>
<name>A0A9D2RFN0_9BURK</name>
<dbReference type="GO" id="GO:0005524">
    <property type="term" value="F:ATP binding"/>
    <property type="evidence" value="ECO:0007669"/>
    <property type="project" value="UniProtKB-KW"/>
</dbReference>
<dbReference type="InterPro" id="IPR003593">
    <property type="entry name" value="AAA+_ATPase"/>
</dbReference>
<evidence type="ECO:0000313" key="8">
    <source>
        <dbReference type="Proteomes" id="UP000823889"/>
    </source>
</evidence>
<keyword evidence="4" id="KW-0067">ATP-binding</keyword>
<dbReference type="InterPro" id="IPR027417">
    <property type="entry name" value="P-loop_NTPase"/>
</dbReference>
<evidence type="ECO:0000256" key="4">
    <source>
        <dbReference type="ARBA" id="ARBA00022840"/>
    </source>
</evidence>
<evidence type="ECO:0000313" key="7">
    <source>
        <dbReference type="EMBL" id="HJD44334.1"/>
    </source>
</evidence>
<dbReference type="InterPro" id="IPR024590">
    <property type="entry name" value="HrpA_C"/>
</dbReference>
<dbReference type="SMART" id="SM00382">
    <property type="entry name" value="AAA"/>
    <property type="match status" value="1"/>
</dbReference>
<protein>
    <submittedName>
        <fullName evidence="7">ATP-dependent RNA helicase HrpA</fullName>
        <ecNumber evidence="7">3.6.4.13</ecNumber>
    </submittedName>
</protein>
<dbReference type="AlphaFoldDB" id="A0A9D2RFN0"/>
<dbReference type="EC" id="3.6.4.13" evidence="7"/>